<comment type="similarity">
    <text evidence="1">Belongs to the AAA ATPase family.</text>
</comment>
<dbReference type="Gene3D" id="3.40.50.300">
    <property type="entry name" value="P-loop containing nucleotide triphosphate hydrolases"/>
    <property type="match status" value="1"/>
</dbReference>
<name>A0ABD4Z7V5_9CREN</name>
<protein>
    <submittedName>
        <fullName evidence="5">ATP-binding protein</fullName>
    </submittedName>
</protein>
<keyword evidence="3 5" id="KW-0067">ATP-binding</keyword>
<dbReference type="AlphaFoldDB" id="A0ABD4Z7V5"/>
<evidence type="ECO:0000259" key="4">
    <source>
        <dbReference type="SMART" id="SM00382"/>
    </source>
</evidence>
<gene>
    <name evidence="5" type="ORF">QPL79_08110</name>
</gene>
<evidence type="ECO:0000313" key="6">
    <source>
        <dbReference type="Proteomes" id="UP001529235"/>
    </source>
</evidence>
<reference evidence="5 6" key="1">
    <citation type="submission" date="2023-05" db="EMBL/GenBank/DDBJ databases">
        <title>A new hyperthermophilic archaea 'Ignisphaera cupida' sp. nov. and description of the family 'Ignisphaeraceae' fam. nov.</title>
        <authorList>
            <person name="Podosokorskaya O.A."/>
            <person name="Elcheninov A.G."/>
            <person name="Klukina A."/>
            <person name="Merkel A.Y."/>
        </authorList>
    </citation>
    <scope>NUCLEOTIDE SEQUENCE [LARGE SCALE GENOMIC DNA]</scope>
    <source>
        <strain evidence="5 6">4213-co</strain>
    </source>
</reference>
<organism evidence="5 6">
    <name type="scientific">Ignisphaera cupida</name>
    <dbReference type="NCBI Taxonomy" id="3050454"/>
    <lineage>
        <taxon>Archaea</taxon>
        <taxon>Thermoproteota</taxon>
        <taxon>Thermoprotei</taxon>
        <taxon>Desulfurococcales</taxon>
        <taxon>Desulfurococcaceae</taxon>
        <taxon>Ignisphaera</taxon>
    </lineage>
</organism>
<proteinExistence type="inferred from homology"/>
<sequence length="480" mass="54954">MSHNIEHARIVTFTPVKLSDYKIAVVETAPVKPNLKIVNLVNIISKDLSRPININIKHVIKSKNFAKIGDDELSYIVYLMSSSIIPLYLHNFDPQLQCITSYITMSRDETITIHTVALVTKKNFKNIGKRSTVFIAIVKAMNRNIKMKMVKQFYRMSWNLLAYKLRGIADDVDSTPPQRVYTLLVQLSSERETNVIEISIPEFNEAIRVKIPIRKPQWSLNDIPPKLRNDIETVIVRPILAKASYAPKGILITGPPGVGKTVSAEAISSALKMRIVELRPSTYRSMWYGLTEKILEETLQAVKRKKDVTVLLDDVDFLIGRHLAIHETHVSEITIFLRFLQSEEKPLVILTTNTPELLDPALVRPGRIDVVMLMGYPDREFRKYIAMKSAKRYGLELKPHIIDLIADATRWFTHAEIDALIRLAASKSEGNIHEDAIMWARQRFTINESIRKAIQDRLRWFGEQFQGITIKYVPSDSEIM</sequence>
<dbReference type="InterPro" id="IPR003593">
    <property type="entry name" value="AAA+_ATPase"/>
</dbReference>
<keyword evidence="6" id="KW-1185">Reference proteome</keyword>
<dbReference type="InterPro" id="IPR027417">
    <property type="entry name" value="P-loop_NTPase"/>
</dbReference>
<dbReference type="Proteomes" id="UP001529235">
    <property type="component" value="Unassembled WGS sequence"/>
</dbReference>
<dbReference type="SUPFAM" id="SSF52540">
    <property type="entry name" value="P-loop containing nucleoside triphosphate hydrolases"/>
    <property type="match status" value="1"/>
</dbReference>
<dbReference type="RefSeq" id="WP_285274311.1">
    <property type="nucleotide sequence ID" value="NZ_JASNVW010000006.1"/>
</dbReference>
<dbReference type="SMART" id="SM00382">
    <property type="entry name" value="AAA"/>
    <property type="match status" value="1"/>
</dbReference>
<dbReference type="InterPro" id="IPR050221">
    <property type="entry name" value="26S_Proteasome_ATPase"/>
</dbReference>
<evidence type="ECO:0000313" key="5">
    <source>
        <dbReference type="EMBL" id="MDK6029324.1"/>
    </source>
</evidence>
<dbReference type="PANTHER" id="PTHR23073">
    <property type="entry name" value="26S PROTEASOME REGULATORY SUBUNIT"/>
    <property type="match status" value="1"/>
</dbReference>
<keyword evidence="2" id="KW-0547">Nucleotide-binding</keyword>
<dbReference type="EMBL" id="JASNVW010000006">
    <property type="protein sequence ID" value="MDK6029324.1"/>
    <property type="molecule type" value="Genomic_DNA"/>
</dbReference>
<accession>A0ABD4Z7V5</accession>
<feature type="domain" description="AAA+ ATPase" evidence="4">
    <location>
        <begin position="246"/>
        <end position="378"/>
    </location>
</feature>
<evidence type="ECO:0000256" key="2">
    <source>
        <dbReference type="ARBA" id="ARBA00022741"/>
    </source>
</evidence>
<dbReference type="CDD" id="cd19481">
    <property type="entry name" value="RecA-like_protease"/>
    <property type="match status" value="1"/>
</dbReference>
<dbReference type="Gene3D" id="1.10.8.60">
    <property type="match status" value="1"/>
</dbReference>
<dbReference type="GO" id="GO:0005524">
    <property type="term" value="F:ATP binding"/>
    <property type="evidence" value="ECO:0007669"/>
    <property type="project" value="UniProtKB-KW"/>
</dbReference>
<evidence type="ECO:0000256" key="3">
    <source>
        <dbReference type="ARBA" id="ARBA00022840"/>
    </source>
</evidence>
<dbReference type="Pfam" id="PF00004">
    <property type="entry name" value="AAA"/>
    <property type="match status" value="1"/>
</dbReference>
<evidence type="ECO:0000256" key="1">
    <source>
        <dbReference type="ARBA" id="ARBA00006914"/>
    </source>
</evidence>
<dbReference type="InterPro" id="IPR003959">
    <property type="entry name" value="ATPase_AAA_core"/>
</dbReference>
<comment type="caution">
    <text evidence="5">The sequence shown here is derived from an EMBL/GenBank/DDBJ whole genome shotgun (WGS) entry which is preliminary data.</text>
</comment>